<evidence type="ECO:0000313" key="1">
    <source>
        <dbReference type="EMBL" id="MFC6179749.1"/>
    </source>
</evidence>
<dbReference type="Proteomes" id="UP001596282">
    <property type="component" value="Unassembled WGS sequence"/>
</dbReference>
<evidence type="ECO:0008006" key="3">
    <source>
        <dbReference type="Google" id="ProtNLM"/>
    </source>
</evidence>
<dbReference type="EMBL" id="JBHSSC010000004">
    <property type="protein sequence ID" value="MFC6179749.1"/>
    <property type="molecule type" value="Genomic_DNA"/>
</dbReference>
<reference evidence="2" key="1">
    <citation type="journal article" date="2019" name="Int. J. Syst. Evol. Microbiol.">
        <title>The Global Catalogue of Microorganisms (GCM) 10K type strain sequencing project: providing services to taxonomists for standard genome sequencing and annotation.</title>
        <authorList>
            <consortium name="The Broad Institute Genomics Platform"/>
            <consortium name="The Broad Institute Genome Sequencing Center for Infectious Disease"/>
            <person name="Wu L."/>
            <person name="Ma J."/>
        </authorList>
    </citation>
    <scope>NUCLEOTIDE SEQUENCE [LARGE SCALE GENOMIC DNA]</scope>
    <source>
        <strain evidence="2">CCM 8933</strain>
    </source>
</reference>
<accession>A0ABW1RX63</accession>
<comment type="caution">
    <text evidence="1">The sequence shown here is derived from an EMBL/GenBank/DDBJ whole genome shotgun (WGS) entry which is preliminary data.</text>
</comment>
<name>A0ABW1RX63_9LACO</name>
<keyword evidence="2" id="KW-1185">Reference proteome</keyword>
<gene>
    <name evidence="1" type="ORF">ACFP5Y_00570</name>
</gene>
<dbReference type="PROSITE" id="PS51257">
    <property type="entry name" value="PROKAR_LIPOPROTEIN"/>
    <property type="match status" value="1"/>
</dbReference>
<evidence type="ECO:0000313" key="2">
    <source>
        <dbReference type="Proteomes" id="UP001596282"/>
    </source>
</evidence>
<protein>
    <recommendedName>
        <fullName evidence="3">D-alanyl-D-alanine carboxypeptidase</fullName>
    </recommendedName>
</protein>
<sequence>MKKEFKSALFVAGLVTIGCIGVITTHTSVSASALKPITNYKTVKNYVYLPWNGWYSGKMYTSKNLNKAIDIGEDIYIGKNRPKEQWKVIGSKYITKKIGKTNHKFYYVKHMKKMPGKKKWTTANKGWVDFTKDSSYLLRVYPKSQQDKDYKFAKNLVNQLHASKAKTNITKATNKLSKKRLYVKKRNKPFIGDIYDSLSGGTYSWNKSAVAVGKQSNASLYAQTRVMQGNLKFSKDMKAEYKRLTANHYKKLSPKMAAGDAWTAFSVVKKSSDLRNLVLNGSEAVDTLSSFLNGNGRVTSFITAMMSTDQAMSIYDMTRDTTAARLAFIYAINKNPKMAPNDWLEAAQTEQIYNHYRHRLGPEELSSLEFYMNDLKKTELTYLFGGDLDTQMGLGKWDEWDKPGYLYDVISKMVGPELEIAQTEDKYLEKYLSVDSIDIEAKLTIDCVVPYMDNLNSFIQ</sequence>
<proteinExistence type="predicted"/>
<organism evidence="1 2">
    <name type="scientific">Lactiplantibacillus daowaiensis</name>
    <dbReference type="NCBI Taxonomy" id="2559918"/>
    <lineage>
        <taxon>Bacteria</taxon>
        <taxon>Bacillati</taxon>
        <taxon>Bacillota</taxon>
        <taxon>Bacilli</taxon>
        <taxon>Lactobacillales</taxon>
        <taxon>Lactobacillaceae</taxon>
        <taxon>Lactiplantibacillus</taxon>
    </lineage>
</organism>
<dbReference type="RefSeq" id="WP_137628307.1">
    <property type="nucleotide sequence ID" value="NZ_BJDJ01000007.1"/>
</dbReference>